<dbReference type="InterPro" id="IPR020560">
    <property type="entry name" value="PRibGlycinamide_synth_C-dom"/>
</dbReference>
<evidence type="ECO:0000256" key="7">
    <source>
        <dbReference type="ARBA" id="ARBA00042864"/>
    </source>
</evidence>
<dbReference type="Pfam" id="PF01071">
    <property type="entry name" value="GARS_A"/>
    <property type="match status" value="1"/>
</dbReference>
<evidence type="ECO:0000256" key="4">
    <source>
        <dbReference type="ARBA" id="ARBA00022840"/>
    </source>
</evidence>
<organism evidence="9">
    <name type="scientific">mine drainage metagenome</name>
    <dbReference type="NCBI Taxonomy" id="410659"/>
    <lineage>
        <taxon>unclassified sequences</taxon>
        <taxon>metagenomes</taxon>
        <taxon>ecological metagenomes</taxon>
    </lineage>
</organism>
<dbReference type="GO" id="GO:0006164">
    <property type="term" value="P:purine nucleotide biosynthetic process"/>
    <property type="evidence" value="ECO:0007669"/>
    <property type="project" value="UniProtKB-KW"/>
</dbReference>
<name>T1A9W7_9ZZZZ</name>
<comment type="caution">
    <text evidence="9">The sequence shown here is derived from an EMBL/GenBank/DDBJ whole genome shotgun (WGS) entry which is preliminary data.</text>
</comment>
<dbReference type="PANTHER" id="PTHR43472">
    <property type="entry name" value="PHOSPHORIBOSYLAMINE--GLYCINE LIGASE"/>
    <property type="match status" value="1"/>
</dbReference>
<dbReference type="EMBL" id="AUZY01010648">
    <property type="protein sequence ID" value="EQD37719.1"/>
    <property type="molecule type" value="Genomic_DNA"/>
</dbReference>
<dbReference type="GO" id="GO:0004637">
    <property type="term" value="F:phosphoribosylamine-glycine ligase activity"/>
    <property type="evidence" value="ECO:0007669"/>
    <property type="project" value="InterPro"/>
</dbReference>
<dbReference type="InterPro" id="IPR000115">
    <property type="entry name" value="PRibGlycinamide_synth"/>
</dbReference>
<reference evidence="9" key="2">
    <citation type="journal article" date="2014" name="ISME J.">
        <title>Microbial stratification in low pH oxic and suboxic macroscopic growths along an acid mine drainage.</title>
        <authorList>
            <person name="Mendez-Garcia C."/>
            <person name="Mesa V."/>
            <person name="Sprenger R.R."/>
            <person name="Richter M."/>
            <person name="Diez M.S."/>
            <person name="Solano J."/>
            <person name="Bargiela R."/>
            <person name="Golyshina O.V."/>
            <person name="Manteca A."/>
            <person name="Ramos J.L."/>
            <person name="Gallego J.R."/>
            <person name="Llorente I."/>
            <person name="Martins Dos Santos V.A."/>
            <person name="Jensen O.N."/>
            <person name="Pelaez A.I."/>
            <person name="Sanchez J."/>
            <person name="Ferrer M."/>
        </authorList>
    </citation>
    <scope>NUCLEOTIDE SEQUENCE</scope>
</reference>
<dbReference type="GO" id="GO:0009113">
    <property type="term" value="P:purine nucleobase biosynthetic process"/>
    <property type="evidence" value="ECO:0007669"/>
    <property type="project" value="InterPro"/>
</dbReference>
<dbReference type="Gene3D" id="3.90.600.10">
    <property type="entry name" value="Phosphoribosylglycinamide synthetase, C-terminal domain"/>
    <property type="match status" value="1"/>
</dbReference>
<gene>
    <name evidence="9" type="ORF">B1B_16012</name>
</gene>
<evidence type="ECO:0000256" key="1">
    <source>
        <dbReference type="ARBA" id="ARBA00022598"/>
    </source>
</evidence>
<evidence type="ECO:0000256" key="6">
    <source>
        <dbReference type="ARBA" id="ARBA00042242"/>
    </source>
</evidence>
<comment type="similarity">
    <text evidence="5">Belongs to the GARS family.</text>
</comment>
<keyword evidence="3" id="KW-0658">Purine biosynthesis</keyword>
<evidence type="ECO:0000259" key="8">
    <source>
        <dbReference type="SMART" id="SM01210"/>
    </source>
</evidence>
<evidence type="ECO:0000256" key="5">
    <source>
        <dbReference type="ARBA" id="ARBA00038345"/>
    </source>
</evidence>
<evidence type="ECO:0000256" key="3">
    <source>
        <dbReference type="ARBA" id="ARBA00022755"/>
    </source>
</evidence>
<dbReference type="InterPro" id="IPR037123">
    <property type="entry name" value="PRibGlycinamide_synth_C_sf"/>
</dbReference>
<dbReference type="SMART" id="SM01210">
    <property type="entry name" value="GARS_C"/>
    <property type="match status" value="1"/>
</dbReference>
<dbReference type="Gene3D" id="3.30.470.20">
    <property type="entry name" value="ATP-grasp fold, B domain"/>
    <property type="match status" value="1"/>
</dbReference>
<dbReference type="InterPro" id="IPR020561">
    <property type="entry name" value="PRibGlycinamid_synth_ATP-grasp"/>
</dbReference>
<dbReference type="SUPFAM" id="SSF51246">
    <property type="entry name" value="Rudiment single hybrid motif"/>
    <property type="match status" value="1"/>
</dbReference>
<feature type="domain" description="Phosphoribosylglycinamide synthetase C-domain" evidence="8">
    <location>
        <begin position="142"/>
        <end position="236"/>
    </location>
</feature>
<dbReference type="InterPro" id="IPR011054">
    <property type="entry name" value="Rudment_hybrid_motif"/>
</dbReference>
<keyword evidence="4" id="KW-0067">ATP-binding</keyword>
<feature type="non-terminal residue" evidence="9">
    <location>
        <position position="1"/>
    </location>
</feature>
<accession>T1A9W7</accession>
<keyword evidence="2" id="KW-0547">Nucleotide-binding</keyword>
<dbReference type="GO" id="GO:0005524">
    <property type="term" value="F:ATP binding"/>
    <property type="evidence" value="ECO:0007669"/>
    <property type="project" value="UniProtKB-KW"/>
</dbReference>
<dbReference type="PANTHER" id="PTHR43472:SF1">
    <property type="entry name" value="PHOSPHORIBOSYLAMINE--GLYCINE LIGASE, CHLOROPLASTIC"/>
    <property type="match status" value="1"/>
</dbReference>
<dbReference type="SUPFAM" id="SSF56059">
    <property type="entry name" value="Glutathione synthetase ATP-binding domain-like"/>
    <property type="match status" value="1"/>
</dbReference>
<sequence>DAPEFTIQAMTDGKKVVIPPATYDYPYRFEGDNGPGTGGMGSYSLADGLLPFLDKATYEQACQIVQDTLEFLSREGRQFSGCMNAGFFATEEGPKVIEFNSRFGDPEGLNIMTLFEGDWIDVMEAMHHQSLNDAILPLARESSVVVYLVSPEYALGPGKQHRFEVDIDKAAAAGVAVCFSAAVEEEPGHFVTVGTSRAVAFAGRAPRLEAARTRVYGAVDLAVSGPLEKRSDIGEI</sequence>
<proteinExistence type="inferred from homology"/>
<evidence type="ECO:0000256" key="2">
    <source>
        <dbReference type="ARBA" id="ARBA00022741"/>
    </source>
</evidence>
<dbReference type="SMART" id="SM01209">
    <property type="entry name" value="GARS_A"/>
    <property type="match status" value="1"/>
</dbReference>
<protein>
    <recommendedName>
        <fullName evidence="6">Glycinamide ribonucleotide synthetase</fullName>
    </recommendedName>
    <alternativeName>
        <fullName evidence="7">Phosphoribosylglycinamide synthetase</fullName>
    </alternativeName>
</protein>
<evidence type="ECO:0000313" key="9">
    <source>
        <dbReference type="EMBL" id="EQD37719.1"/>
    </source>
</evidence>
<keyword evidence="1 9" id="KW-0436">Ligase</keyword>
<dbReference type="AlphaFoldDB" id="T1A9W7"/>
<reference evidence="9" key="1">
    <citation type="submission" date="2013-08" db="EMBL/GenBank/DDBJ databases">
        <authorList>
            <person name="Mendez C."/>
            <person name="Richter M."/>
            <person name="Ferrer M."/>
            <person name="Sanchez J."/>
        </authorList>
    </citation>
    <scope>NUCLEOTIDE SEQUENCE</scope>
</reference>